<proteinExistence type="predicted"/>
<keyword evidence="2" id="KW-1185">Reference proteome</keyword>
<dbReference type="EMBL" id="PEDL01000014">
    <property type="protein sequence ID" value="PHV70098.1"/>
    <property type="molecule type" value="Genomic_DNA"/>
</dbReference>
<sequence>MKIISFETWWVERKNCLFDKKRQGSAAMDWDVVVLKLTADDGTEGLATCLAARSGTVTEAYLHDTIAPVVLGRDPHDREKIWHELWNIDRHLTFFPVYLPGPVDVALWDMCAKKANLPLYKYIGAYRNTLPVYASGLFHEKVEDYVNEALYYQNKGIRAYKAHPPGPWKLDMEVHQKVREAVGDTMELMSDPVAEYTLDQAIAVGRQLEKLNYRWLEEPFRDFELYKYTELCRTLDLPIAATETTRGCHWGVAQAIAQRAADIVRADVSWKDGITGTLKIAHMAEAFGLNCEIHTTTMNFMDLVNLHVSCAIRNCEYFEYFVPEDNFRFPMKGDLPIDEKGIITVPENPGIGAELDWELINKNCVSYKKLIAE</sequence>
<gene>
    <name evidence="1" type="ORF">CS063_12395</name>
</gene>
<organism evidence="1 2">
    <name type="scientific">Sporanaerobium hydrogeniformans</name>
    <dbReference type="NCBI Taxonomy" id="3072179"/>
    <lineage>
        <taxon>Bacteria</taxon>
        <taxon>Bacillati</taxon>
        <taxon>Bacillota</taxon>
        <taxon>Clostridia</taxon>
        <taxon>Lachnospirales</taxon>
        <taxon>Lachnospiraceae</taxon>
        <taxon>Sporanaerobium</taxon>
    </lineage>
</organism>
<accession>A0AC61DAN1</accession>
<reference evidence="1" key="1">
    <citation type="submission" date="2017-10" db="EMBL/GenBank/DDBJ databases">
        <title>Genome sequence of cellulolytic Lachnospiraceae bacterium XHS1971 isolated from hotspring sediment.</title>
        <authorList>
            <person name="Vasudevan G."/>
            <person name="Joshi A.J."/>
            <person name="Hivarkar S."/>
            <person name="Lanjekar V.B."/>
            <person name="Dhakephalkar P.K."/>
            <person name="Dagar S."/>
        </authorList>
    </citation>
    <scope>NUCLEOTIDE SEQUENCE</scope>
    <source>
        <strain evidence="1">XHS1971</strain>
    </source>
</reference>
<comment type="caution">
    <text evidence="1">The sequence shown here is derived from an EMBL/GenBank/DDBJ whole genome shotgun (WGS) entry which is preliminary data.</text>
</comment>
<dbReference type="Proteomes" id="UP000224460">
    <property type="component" value="Unassembled WGS sequence"/>
</dbReference>
<evidence type="ECO:0000313" key="1">
    <source>
        <dbReference type="EMBL" id="PHV70098.1"/>
    </source>
</evidence>
<name>A0AC61DAN1_9FIRM</name>
<evidence type="ECO:0000313" key="2">
    <source>
        <dbReference type="Proteomes" id="UP000224460"/>
    </source>
</evidence>
<protein>
    <submittedName>
        <fullName evidence="1">Mandelate racemase</fullName>
    </submittedName>
</protein>